<dbReference type="AlphaFoldDB" id="A0ABD1Y0D2"/>
<proteinExistence type="predicted"/>
<evidence type="ECO:0000313" key="2">
    <source>
        <dbReference type="Proteomes" id="UP001605036"/>
    </source>
</evidence>
<organism evidence="1 2">
    <name type="scientific">Riccia fluitans</name>
    <dbReference type="NCBI Taxonomy" id="41844"/>
    <lineage>
        <taxon>Eukaryota</taxon>
        <taxon>Viridiplantae</taxon>
        <taxon>Streptophyta</taxon>
        <taxon>Embryophyta</taxon>
        <taxon>Marchantiophyta</taxon>
        <taxon>Marchantiopsida</taxon>
        <taxon>Marchantiidae</taxon>
        <taxon>Marchantiales</taxon>
        <taxon>Ricciaceae</taxon>
        <taxon>Riccia</taxon>
    </lineage>
</organism>
<dbReference type="Proteomes" id="UP001605036">
    <property type="component" value="Unassembled WGS sequence"/>
</dbReference>
<sequence>MLVKVVSAAVDESKVIVEYFHWLLKACGYNSVSLDWRLPQPSSGSKSGRTDFVDHLLISGAIGSPDAVR</sequence>
<protein>
    <submittedName>
        <fullName evidence="1">Uncharacterized protein</fullName>
    </submittedName>
</protein>
<evidence type="ECO:0000313" key="1">
    <source>
        <dbReference type="EMBL" id="KAL2620198.1"/>
    </source>
</evidence>
<keyword evidence="2" id="KW-1185">Reference proteome</keyword>
<name>A0ABD1Y0D2_9MARC</name>
<comment type="caution">
    <text evidence="1">The sequence shown here is derived from an EMBL/GenBank/DDBJ whole genome shotgun (WGS) entry which is preliminary data.</text>
</comment>
<dbReference type="EMBL" id="JBHFFA010000006">
    <property type="protein sequence ID" value="KAL2620198.1"/>
    <property type="molecule type" value="Genomic_DNA"/>
</dbReference>
<gene>
    <name evidence="1" type="ORF">R1flu_000403</name>
</gene>
<reference evidence="1 2" key="1">
    <citation type="submission" date="2024-09" db="EMBL/GenBank/DDBJ databases">
        <title>Chromosome-scale assembly of Riccia fluitans.</title>
        <authorList>
            <person name="Paukszto L."/>
            <person name="Sawicki J."/>
            <person name="Karawczyk K."/>
            <person name="Piernik-Szablinska J."/>
            <person name="Szczecinska M."/>
            <person name="Mazdziarz M."/>
        </authorList>
    </citation>
    <scope>NUCLEOTIDE SEQUENCE [LARGE SCALE GENOMIC DNA]</scope>
    <source>
        <strain evidence="1">Rf_01</strain>
        <tissue evidence="1">Aerial parts of the thallus</tissue>
    </source>
</reference>
<accession>A0ABD1Y0D2</accession>